<comment type="caution">
    <text evidence="1">The sequence shown here is derived from an EMBL/GenBank/DDBJ whole genome shotgun (WGS) entry which is preliminary data.</text>
</comment>
<protein>
    <submittedName>
        <fullName evidence="1">Uncharacterized protein</fullName>
    </submittedName>
</protein>
<keyword evidence="2" id="KW-1185">Reference proteome</keyword>
<organism evidence="1 2">
    <name type="scientific">Hygrophoropsis aurantiaca</name>
    <dbReference type="NCBI Taxonomy" id="72124"/>
    <lineage>
        <taxon>Eukaryota</taxon>
        <taxon>Fungi</taxon>
        <taxon>Dikarya</taxon>
        <taxon>Basidiomycota</taxon>
        <taxon>Agaricomycotina</taxon>
        <taxon>Agaricomycetes</taxon>
        <taxon>Agaricomycetidae</taxon>
        <taxon>Boletales</taxon>
        <taxon>Coniophorineae</taxon>
        <taxon>Hygrophoropsidaceae</taxon>
        <taxon>Hygrophoropsis</taxon>
    </lineage>
</organism>
<gene>
    <name evidence="1" type="ORF">BJ138DRAFT_975175</name>
</gene>
<sequence>MGFRKVSRDVKIAAIRLFERELLDLPDILECCSFSRRTWFRVLKLWRETGDVVKAAGTGGYRGRPRVLDREDINYLLSLIRSNPQYFLDELLNLLKTNQFISTHFATIFRELERAGMSHKKLKRIATERDE</sequence>
<name>A0ACB8A2W1_9AGAM</name>
<evidence type="ECO:0000313" key="2">
    <source>
        <dbReference type="Proteomes" id="UP000790377"/>
    </source>
</evidence>
<dbReference type="EMBL" id="MU267881">
    <property type="protein sequence ID" value="KAH7907680.1"/>
    <property type="molecule type" value="Genomic_DNA"/>
</dbReference>
<evidence type="ECO:0000313" key="1">
    <source>
        <dbReference type="EMBL" id="KAH7907680.1"/>
    </source>
</evidence>
<proteinExistence type="predicted"/>
<accession>A0ACB8A2W1</accession>
<feature type="non-terminal residue" evidence="1">
    <location>
        <position position="131"/>
    </location>
</feature>
<reference evidence="1" key="1">
    <citation type="journal article" date="2021" name="New Phytol.">
        <title>Evolutionary innovations through gain and loss of genes in the ectomycorrhizal Boletales.</title>
        <authorList>
            <person name="Wu G."/>
            <person name="Miyauchi S."/>
            <person name="Morin E."/>
            <person name="Kuo A."/>
            <person name="Drula E."/>
            <person name="Varga T."/>
            <person name="Kohler A."/>
            <person name="Feng B."/>
            <person name="Cao Y."/>
            <person name="Lipzen A."/>
            <person name="Daum C."/>
            <person name="Hundley H."/>
            <person name="Pangilinan J."/>
            <person name="Johnson J."/>
            <person name="Barry K."/>
            <person name="LaButti K."/>
            <person name="Ng V."/>
            <person name="Ahrendt S."/>
            <person name="Min B."/>
            <person name="Choi I.G."/>
            <person name="Park H."/>
            <person name="Plett J.M."/>
            <person name="Magnuson J."/>
            <person name="Spatafora J.W."/>
            <person name="Nagy L.G."/>
            <person name="Henrissat B."/>
            <person name="Grigoriev I.V."/>
            <person name="Yang Z.L."/>
            <person name="Xu J."/>
            <person name="Martin F.M."/>
        </authorList>
    </citation>
    <scope>NUCLEOTIDE SEQUENCE</scope>
    <source>
        <strain evidence="1">ATCC 28755</strain>
    </source>
</reference>
<dbReference type="Proteomes" id="UP000790377">
    <property type="component" value="Unassembled WGS sequence"/>
</dbReference>